<dbReference type="PANTHER" id="PTHR30572">
    <property type="entry name" value="MEMBRANE COMPONENT OF TRANSPORTER-RELATED"/>
    <property type="match status" value="1"/>
</dbReference>
<evidence type="ECO:0000259" key="9">
    <source>
        <dbReference type="Pfam" id="PF02687"/>
    </source>
</evidence>
<evidence type="ECO:0000313" key="10">
    <source>
        <dbReference type="EMBL" id="RCG26049.1"/>
    </source>
</evidence>
<evidence type="ECO:0000256" key="4">
    <source>
        <dbReference type="ARBA" id="ARBA00022989"/>
    </source>
</evidence>
<evidence type="ECO:0000256" key="5">
    <source>
        <dbReference type="ARBA" id="ARBA00023136"/>
    </source>
</evidence>
<dbReference type="Pfam" id="PF02687">
    <property type="entry name" value="FtsX"/>
    <property type="match status" value="1"/>
</dbReference>
<gene>
    <name evidence="10" type="ORF">DTL70_08255</name>
</gene>
<feature type="compositionally biased region" description="Low complexity" evidence="7">
    <location>
        <begin position="129"/>
        <end position="150"/>
    </location>
</feature>
<keyword evidence="3 8" id="KW-0812">Transmembrane</keyword>
<keyword evidence="4 8" id="KW-1133">Transmembrane helix</keyword>
<evidence type="ECO:0000256" key="6">
    <source>
        <dbReference type="ARBA" id="ARBA00038076"/>
    </source>
</evidence>
<evidence type="ECO:0000256" key="7">
    <source>
        <dbReference type="SAM" id="MobiDB-lite"/>
    </source>
</evidence>
<feature type="transmembrane region" description="Helical" evidence="8">
    <location>
        <begin position="1050"/>
        <end position="1072"/>
    </location>
</feature>
<feature type="transmembrane region" description="Helical" evidence="8">
    <location>
        <begin position="496"/>
        <end position="517"/>
    </location>
</feature>
<keyword evidence="5 8" id="KW-0472">Membrane</keyword>
<dbReference type="GO" id="GO:0022857">
    <property type="term" value="F:transmembrane transporter activity"/>
    <property type="evidence" value="ECO:0007669"/>
    <property type="project" value="TreeGrafter"/>
</dbReference>
<evidence type="ECO:0000256" key="8">
    <source>
        <dbReference type="SAM" id="Phobius"/>
    </source>
</evidence>
<evidence type="ECO:0000256" key="1">
    <source>
        <dbReference type="ARBA" id="ARBA00004651"/>
    </source>
</evidence>
<feature type="transmembrane region" description="Helical" evidence="8">
    <location>
        <begin position="351"/>
        <end position="373"/>
    </location>
</feature>
<name>A0A367F7Y1_9ACTN</name>
<dbReference type="InterPro" id="IPR003838">
    <property type="entry name" value="ABC3_permease_C"/>
</dbReference>
<keyword evidence="2" id="KW-1003">Cell membrane</keyword>
<dbReference type="EMBL" id="QOIN01000035">
    <property type="protein sequence ID" value="RCG26049.1"/>
    <property type="molecule type" value="Genomic_DNA"/>
</dbReference>
<feature type="transmembrane region" description="Helical" evidence="8">
    <location>
        <begin position="548"/>
        <end position="568"/>
    </location>
</feature>
<evidence type="ECO:0000256" key="3">
    <source>
        <dbReference type="ARBA" id="ARBA00022692"/>
    </source>
</evidence>
<comment type="caution">
    <text evidence="10">The sequence shown here is derived from an EMBL/GenBank/DDBJ whole genome shotgun (WGS) entry which is preliminary data.</text>
</comment>
<evidence type="ECO:0000256" key="2">
    <source>
        <dbReference type="ARBA" id="ARBA00022475"/>
    </source>
</evidence>
<dbReference type="AlphaFoldDB" id="A0A367F7Y1"/>
<feature type="transmembrane region" description="Helical" evidence="8">
    <location>
        <begin position="444"/>
        <end position="462"/>
    </location>
</feature>
<feature type="region of interest" description="Disordered" evidence="7">
    <location>
        <begin position="99"/>
        <end position="156"/>
    </location>
</feature>
<sequence length="1184" mass="120524">MTGFVVARMRAHRLLLASALLSVLLATCVLTTLAAFATAVGDAGPRRALEHRAAPRTVLDVRSDVTAGNRKATDAAVREAARDAFGGLPVRTAASTHSDAYALPSSLRPGADARDRAAGTSRPSGTPDTSGASGTSGAAGAAGASGSSGASEDDKPALTRFATFDPARVRMIDGSWPHTPRAGEHTVAAAVPQRAAERLSLHPGDTLRVTSRLEGPPDVRVEVTGVYAPALPGSPYWTWLDPLAGQGMTVSDFTTYGPLAVPDGAFADGDGAAEEAHGAGGALWPAETRWQADADFAGLDTSRLDALGADVAKAADRIGASPLTPHAVATTDLPELLDSLTRSLLVMRSTLLIAALPLVLLTGLTLLLVAQLLHTERAPHTALLRARGASRTRVCALAAAEALLLALPAALAAPLLAGPAVRWQAAHGALARAGVEPGGGMPAGGWWVAAATALGCALLIAAPTLRARGRAGEEDPESRATRGGPRTPARRRTAATLLRGGADLALVALAAVAYWQLERRSDGTGVLSARQGSGARGASGGALGIDPVLVAAPALALLAGTVLVLRVLPLAARLGERFATRGRGLAAALAGWQLSRRPLRGAGPALLLVLAVATGVFAVGQGASWDRSQDDQADFRTGADLSVSGSTAPPLAQGGLFTGLHGVEQVAPLARASFSTAGDRTAQLLATDARTAGEGVLRLRDDLADEPLSRLLRPLAGEDRTQTGVRLPKDTKKLRLRVRLESERASPGGEQRAPGTDTLSLTVEDRFGVPYRIPLGDVPDDGEAHTLSAALAQDGGTPAGPVRLTGIDVSYRAPAHSRQRKLTVEEIGATGPHGSRTVHPARQEHWTPQVSADDAQARLGRGPYADADARTAQLRPDGAVLTARHTTGSAPSEASQGTDPVTVSVLWSADASPAGAHRPLAAVATDAYLRASGAEVGDTVRVDALGTDLSVRITGAVRALPTVSPAPTADGENAAGALLFDLGTLNRTLAGRDATLLEPRTWWLSVAGGAGGRVAAELRAEPAVGTVEVRDEVAAELRGDPLGAGPRSALTALAAAAAVLAAAGFAVSAAGAARERAGEFAVLRALGAPRRRLAHALAAEQGLVLVLSAALGLALGALLVRLVVPLIVVTGDARAPVPDLLVRLPAGGTAALLAAVLAVPVAVVAATAFRRTGPVAAPRTERGE</sequence>
<proteinExistence type="inferred from homology"/>
<dbReference type="RefSeq" id="WP_114021205.1">
    <property type="nucleotide sequence ID" value="NZ_QOIN01000035.1"/>
</dbReference>
<feature type="region of interest" description="Disordered" evidence="7">
    <location>
        <begin position="469"/>
        <end position="491"/>
    </location>
</feature>
<feature type="transmembrane region" description="Helical" evidence="8">
    <location>
        <begin position="1093"/>
        <end position="1124"/>
    </location>
</feature>
<dbReference type="Proteomes" id="UP000252914">
    <property type="component" value="Unassembled WGS sequence"/>
</dbReference>
<feature type="region of interest" description="Disordered" evidence="7">
    <location>
        <begin position="829"/>
        <end position="849"/>
    </location>
</feature>
<feature type="domain" description="ABC3 transporter permease C-terminal" evidence="9">
    <location>
        <begin position="1053"/>
        <end position="1164"/>
    </location>
</feature>
<keyword evidence="11" id="KW-1185">Reference proteome</keyword>
<feature type="compositionally biased region" description="Basic and acidic residues" evidence="7">
    <location>
        <begin position="470"/>
        <end position="480"/>
    </location>
</feature>
<organism evidence="10 11">
    <name type="scientific">Streptomyces diacarni</name>
    <dbReference type="NCBI Taxonomy" id="2800381"/>
    <lineage>
        <taxon>Bacteria</taxon>
        <taxon>Bacillati</taxon>
        <taxon>Actinomycetota</taxon>
        <taxon>Actinomycetes</taxon>
        <taxon>Kitasatosporales</taxon>
        <taxon>Streptomycetaceae</taxon>
        <taxon>Streptomyces</taxon>
    </lineage>
</organism>
<feature type="transmembrane region" description="Helical" evidence="8">
    <location>
        <begin position="1144"/>
        <end position="1169"/>
    </location>
</feature>
<accession>A0A367F7Y1</accession>
<evidence type="ECO:0000313" key="11">
    <source>
        <dbReference type="Proteomes" id="UP000252914"/>
    </source>
</evidence>
<comment type="similarity">
    <text evidence="6">Belongs to the ABC-4 integral membrane protein family.</text>
</comment>
<dbReference type="PANTHER" id="PTHR30572:SF4">
    <property type="entry name" value="ABC TRANSPORTER PERMEASE YTRF"/>
    <property type="match status" value="1"/>
</dbReference>
<feature type="transmembrane region" description="Helical" evidence="8">
    <location>
        <begin position="394"/>
        <end position="417"/>
    </location>
</feature>
<protein>
    <submittedName>
        <fullName evidence="10">ABC transporter permease</fullName>
    </submittedName>
</protein>
<dbReference type="GO" id="GO:0005886">
    <property type="term" value="C:plasma membrane"/>
    <property type="evidence" value="ECO:0007669"/>
    <property type="project" value="UniProtKB-SubCell"/>
</dbReference>
<dbReference type="InterPro" id="IPR050250">
    <property type="entry name" value="Macrolide_Exporter_MacB"/>
</dbReference>
<comment type="subcellular location">
    <subcellularLocation>
        <location evidence="1">Cell membrane</location>
        <topology evidence="1">Multi-pass membrane protein</topology>
    </subcellularLocation>
</comment>
<feature type="transmembrane region" description="Helical" evidence="8">
    <location>
        <begin position="605"/>
        <end position="625"/>
    </location>
</feature>
<reference evidence="10 11" key="1">
    <citation type="submission" date="2018-06" db="EMBL/GenBank/DDBJ databases">
        <title>Streptomyces reniochalinae sp. nov. and Streptomyces diacarnus sp. nov. from marine sponges.</title>
        <authorList>
            <person name="Li L."/>
        </authorList>
    </citation>
    <scope>NUCLEOTIDE SEQUENCE [LARGE SCALE GENOMIC DNA]</scope>
    <source>
        <strain evidence="10 11">LHW51701</strain>
    </source>
</reference>